<keyword evidence="3" id="KW-1185">Reference proteome</keyword>
<feature type="region of interest" description="Disordered" evidence="1">
    <location>
        <begin position="1"/>
        <end position="105"/>
    </location>
</feature>
<proteinExistence type="predicted"/>
<protein>
    <submittedName>
        <fullName evidence="2">Uncharacterized protein</fullName>
    </submittedName>
</protein>
<sequence>MLATLPPVRLPLENNTTASPGSHTTPTLEPRTGIRPDLRILRGTTSSRPPTVTTPHMLSTVSAKSPPLAHPSIRRTPHSKGSPSVSKPQPASRTRGFTHHGRGEG</sequence>
<feature type="compositionally biased region" description="Polar residues" evidence="1">
    <location>
        <begin position="13"/>
        <end position="27"/>
    </location>
</feature>
<evidence type="ECO:0000256" key="1">
    <source>
        <dbReference type="SAM" id="MobiDB-lite"/>
    </source>
</evidence>
<gene>
    <name evidence="2" type="ORF">GCM10023336_34780</name>
</gene>
<accession>A0ABP9KHT0</accession>
<feature type="compositionally biased region" description="Low complexity" evidence="1">
    <location>
        <begin position="44"/>
        <end position="55"/>
    </location>
</feature>
<evidence type="ECO:0000313" key="2">
    <source>
        <dbReference type="EMBL" id="GAA5059206.1"/>
    </source>
</evidence>
<feature type="compositionally biased region" description="Basic residues" evidence="1">
    <location>
        <begin position="96"/>
        <end position="105"/>
    </location>
</feature>
<dbReference type="Proteomes" id="UP001500124">
    <property type="component" value="Unassembled WGS sequence"/>
</dbReference>
<comment type="caution">
    <text evidence="2">The sequence shown here is derived from an EMBL/GenBank/DDBJ whole genome shotgun (WGS) entry which is preliminary data.</text>
</comment>
<feature type="compositionally biased region" description="Polar residues" evidence="1">
    <location>
        <begin position="79"/>
        <end position="92"/>
    </location>
</feature>
<reference evidence="3" key="1">
    <citation type="journal article" date="2019" name="Int. J. Syst. Evol. Microbiol.">
        <title>The Global Catalogue of Microorganisms (GCM) 10K type strain sequencing project: providing services to taxonomists for standard genome sequencing and annotation.</title>
        <authorList>
            <consortium name="The Broad Institute Genomics Platform"/>
            <consortium name="The Broad Institute Genome Sequencing Center for Infectious Disease"/>
            <person name="Wu L."/>
            <person name="Ma J."/>
        </authorList>
    </citation>
    <scope>NUCLEOTIDE SEQUENCE [LARGE SCALE GENOMIC DNA]</scope>
    <source>
        <strain evidence="3">JCM 18410</strain>
    </source>
</reference>
<dbReference type="EMBL" id="BAABKC010000048">
    <property type="protein sequence ID" value="GAA5059206.1"/>
    <property type="molecule type" value="Genomic_DNA"/>
</dbReference>
<name>A0ABP9KHT0_9ACTN</name>
<evidence type="ECO:0000313" key="3">
    <source>
        <dbReference type="Proteomes" id="UP001500124"/>
    </source>
</evidence>
<organism evidence="2 3">
    <name type="scientific">Streptomyces similanensis</name>
    <dbReference type="NCBI Taxonomy" id="1274988"/>
    <lineage>
        <taxon>Bacteria</taxon>
        <taxon>Bacillati</taxon>
        <taxon>Actinomycetota</taxon>
        <taxon>Actinomycetes</taxon>
        <taxon>Kitasatosporales</taxon>
        <taxon>Streptomycetaceae</taxon>
        <taxon>Streptomyces</taxon>
    </lineage>
</organism>